<dbReference type="EMBL" id="ML120358">
    <property type="protein sequence ID" value="RPB04370.1"/>
    <property type="molecule type" value="Genomic_DNA"/>
</dbReference>
<name>A0A3N4K192_9PEZI</name>
<feature type="compositionally biased region" description="Polar residues" evidence="1">
    <location>
        <begin position="83"/>
        <end position="92"/>
    </location>
</feature>
<evidence type="ECO:0000313" key="2">
    <source>
        <dbReference type="EMBL" id="RPB04370.1"/>
    </source>
</evidence>
<accession>A0A3N4K192</accession>
<sequence>MAFLLIVYLQTYKAQLIASDPTTALTLPNLYPTLHPTAHYHTTHRLQPTPATIPQPTHSITAFQLHNTKPPQPLHPAQAAQHSTSPSAYHIP</sequence>
<dbReference type="Proteomes" id="UP000276215">
    <property type="component" value="Unassembled WGS sequence"/>
</dbReference>
<protein>
    <submittedName>
        <fullName evidence="2">Uncharacterized protein</fullName>
    </submittedName>
</protein>
<dbReference type="AlphaFoldDB" id="A0A3N4K192"/>
<reference evidence="2 3" key="1">
    <citation type="journal article" date="2018" name="Nat. Ecol. Evol.">
        <title>Pezizomycetes genomes reveal the molecular basis of ectomycorrhizal truffle lifestyle.</title>
        <authorList>
            <person name="Murat C."/>
            <person name="Payen T."/>
            <person name="Noel B."/>
            <person name="Kuo A."/>
            <person name="Morin E."/>
            <person name="Chen J."/>
            <person name="Kohler A."/>
            <person name="Krizsan K."/>
            <person name="Balestrini R."/>
            <person name="Da Silva C."/>
            <person name="Montanini B."/>
            <person name="Hainaut M."/>
            <person name="Levati E."/>
            <person name="Barry K.W."/>
            <person name="Belfiori B."/>
            <person name="Cichocki N."/>
            <person name="Clum A."/>
            <person name="Dockter R.B."/>
            <person name="Fauchery L."/>
            <person name="Guy J."/>
            <person name="Iotti M."/>
            <person name="Le Tacon F."/>
            <person name="Lindquist E.A."/>
            <person name="Lipzen A."/>
            <person name="Malagnac F."/>
            <person name="Mello A."/>
            <person name="Molinier V."/>
            <person name="Miyauchi S."/>
            <person name="Poulain J."/>
            <person name="Riccioni C."/>
            <person name="Rubini A."/>
            <person name="Sitrit Y."/>
            <person name="Splivallo R."/>
            <person name="Traeger S."/>
            <person name="Wang M."/>
            <person name="Zifcakova L."/>
            <person name="Wipf D."/>
            <person name="Zambonelli A."/>
            <person name="Paolocci F."/>
            <person name="Nowrousian M."/>
            <person name="Ottonello S."/>
            <person name="Baldrian P."/>
            <person name="Spatafora J.W."/>
            <person name="Henrissat B."/>
            <person name="Nagy L.G."/>
            <person name="Aury J.M."/>
            <person name="Wincker P."/>
            <person name="Grigoriev I.V."/>
            <person name="Bonfante P."/>
            <person name="Martin F.M."/>
        </authorList>
    </citation>
    <scope>NUCLEOTIDE SEQUENCE [LARGE SCALE GENOMIC DNA]</scope>
    <source>
        <strain evidence="2 3">120613-1</strain>
    </source>
</reference>
<keyword evidence="3" id="KW-1185">Reference proteome</keyword>
<gene>
    <name evidence="2" type="ORF">L873DRAFT_1799210</name>
</gene>
<organism evidence="2 3">
    <name type="scientific">Choiromyces venosus 120613-1</name>
    <dbReference type="NCBI Taxonomy" id="1336337"/>
    <lineage>
        <taxon>Eukaryota</taxon>
        <taxon>Fungi</taxon>
        <taxon>Dikarya</taxon>
        <taxon>Ascomycota</taxon>
        <taxon>Pezizomycotina</taxon>
        <taxon>Pezizomycetes</taxon>
        <taxon>Pezizales</taxon>
        <taxon>Tuberaceae</taxon>
        <taxon>Choiromyces</taxon>
    </lineage>
</organism>
<proteinExistence type="predicted"/>
<evidence type="ECO:0000313" key="3">
    <source>
        <dbReference type="Proteomes" id="UP000276215"/>
    </source>
</evidence>
<feature type="region of interest" description="Disordered" evidence="1">
    <location>
        <begin position="66"/>
        <end position="92"/>
    </location>
</feature>
<evidence type="ECO:0000256" key="1">
    <source>
        <dbReference type="SAM" id="MobiDB-lite"/>
    </source>
</evidence>